<dbReference type="RefSeq" id="XP_033589786.1">
    <property type="nucleotide sequence ID" value="XM_033733536.1"/>
</dbReference>
<reference evidence="3" key="1">
    <citation type="journal article" date="2020" name="Stud. Mycol.">
        <title>101 Dothideomycetes genomes: a test case for predicting lifestyles and emergence of pathogens.</title>
        <authorList>
            <person name="Haridas S."/>
            <person name="Albert R."/>
            <person name="Binder M."/>
            <person name="Bloem J."/>
            <person name="Labutti K."/>
            <person name="Salamov A."/>
            <person name="Andreopoulos B."/>
            <person name="Baker S."/>
            <person name="Barry K."/>
            <person name="Bills G."/>
            <person name="Bluhm B."/>
            <person name="Cannon C."/>
            <person name="Castanera R."/>
            <person name="Culley D."/>
            <person name="Daum C."/>
            <person name="Ezra D."/>
            <person name="Gonzalez J."/>
            <person name="Henrissat B."/>
            <person name="Kuo A."/>
            <person name="Liang C."/>
            <person name="Lipzen A."/>
            <person name="Lutzoni F."/>
            <person name="Magnuson J."/>
            <person name="Mondo S."/>
            <person name="Nolan M."/>
            <person name="Ohm R."/>
            <person name="Pangilinan J."/>
            <person name="Park H.-J."/>
            <person name="Ramirez L."/>
            <person name="Alfaro M."/>
            <person name="Sun H."/>
            <person name="Tritt A."/>
            <person name="Yoshinaga Y."/>
            <person name="Zwiers L.-H."/>
            <person name="Turgeon B."/>
            <person name="Goodwin S."/>
            <person name="Spatafora J."/>
            <person name="Crous P."/>
            <person name="Grigoriev I."/>
        </authorList>
    </citation>
    <scope>NUCLEOTIDE SEQUENCE</scope>
    <source>
        <strain evidence="3">CBS 113389</strain>
    </source>
</reference>
<proteinExistence type="predicted"/>
<dbReference type="AlphaFoldDB" id="A0A6A6PTX8"/>
<feature type="compositionally biased region" description="Basic and acidic residues" evidence="1">
    <location>
        <begin position="34"/>
        <end position="44"/>
    </location>
</feature>
<organism evidence="3 4">
    <name type="scientific">Neohortaea acidophila</name>
    <dbReference type="NCBI Taxonomy" id="245834"/>
    <lineage>
        <taxon>Eukaryota</taxon>
        <taxon>Fungi</taxon>
        <taxon>Dikarya</taxon>
        <taxon>Ascomycota</taxon>
        <taxon>Pezizomycotina</taxon>
        <taxon>Dothideomycetes</taxon>
        <taxon>Dothideomycetidae</taxon>
        <taxon>Mycosphaerellales</taxon>
        <taxon>Teratosphaeriaceae</taxon>
        <taxon>Neohortaea</taxon>
    </lineage>
</organism>
<feature type="transmembrane region" description="Helical" evidence="2">
    <location>
        <begin position="122"/>
        <end position="146"/>
    </location>
</feature>
<dbReference type="OrthoDB" id="4771706at2759"/>
<keyword evidence="2" id="KW-0812">Transmembrane</keyword>
<evidence type="ECO:0000313" key="3">
    <source>
        <dbReference type="EMBL" id="KAF2483216.1"/>
    </source>
</evidence>
<evidence type="ECO:0000313" key="4">
    <source>
        <dbReference type="Proteomes" id="UP000799767"/>
    </source>
</evidence>
<dbReference type="GeneID" id="54474538"/>
<sequence length="200" mass="21797">MGRTDENEEPHAGSPESEEMLPLYDESTPFTASEELKAPDPKATPDEVRDYLVQAMQRRGVGIDHARRIAACWTIGNGQELRAYPVQMYRDIFGAGDAWVVYKAVKGQIYREENEKDPNYRLGMLCFSLALLALAAGGAAIGVFVASVVLETIGWVVALFGGIFGVVAFFASFEDRNPDKKAESELKAGWVMTPASGGNS</sequence>
<protein>
    <submittedName>
        <fullName evidence="3">Uncharacterized protein</fullName>
    </submittedName>
</protein>
<name>A0A6A6PTX8_9PEZI</name>
<dbReference type="Proteomes" id="UP000799767">
    <property type="component" value="Unassembled WGS sequence"/>
</dbReference>
<feature type="region of interest" description="Disordered" evidence="1">
    <location>
        <begin position="1"/>
        <end position="44"/>
    </location>
</feature>
<keyword evidence="2" id="KW-1133">Transmembrane helix</keyword>
<keyword evidence="2" id="KW-0472">Membrane</keyword>
<gene>
    <name evidence="3" type="ORF">BDY17DRAFT_297036</name>
</gene>
<evidence type="ECO:0000256" key="1">
    <source>
        <dbReference type="SAM" id="MobiDB-lite"/>
    </source>
</evidence>
<evidence type="ECO:0000256" key="2">
    <source>
        <dbReference type="SAM" id="Phobius"/>
    </source>
</evidence>
<keyword evidence="4" id="KW-1185">Reference proteome</keyword>
<accession>A0A6A6PTX8</accession>
<feature type="transmembrane region" description="Helical" evidence="2">
    <location>
        <begin position="152"/>
        <end position="173"/>
    </location>
</feature>
<dbReference type="EMBL" id="MU001635">
    <property type="protein sequence ID" value="KAF2483216.1"/>
    <property type="molecule type" value="Genomic_DNA"/>
</dbReference>